<evidence type="ECO:0000313" key="2">
    <source>
        <dbReference type="EMBL" id="MDJ1500345.1"/>
    </source>
</evidence>
<keyword evidence="3" id="KW-1185">Reference proteome</keyword>
<sequence length="583" mass="66715">MSNKPNDNEKEFFQNRFDDFTSEPDEAVWKNIQKTLGHPTWQDLFWQNGRLITLNTILVMMFCLGRLTISDHRLFTGVQEKPVVQSTDPVVSEYTNTSQLKDTGLSDIKKASGYSTNGKNMLADRTIDSDTKIGLPIQDNFENKFTRHQRKRVLRNTDNKLSNRVKPATENTIAYTNRLHKGDTINSVTADPVSNRSLTSNTRKPTKNVVPKKTSDIYSSKETTGNKTLNTNDFIPEDTLSGIIVRSEKQLLRNEGHSVLSSAEKQPLIKGKKDKQFVVSKKLYTSSNKQYSVKGEIKTKILSHGNTRDENTGILNYEYNESADKQFLLSESEHISVLSKLKYRPLEATDNKISLINVSIPKITPKDSKLPISRWSVYVSYTHSNSYYMVSPVTTDSIWVDQVKLGKSMAAQRMGWQWQAGIEYVYNQRLRLRGGIFYYRQEQQLQYNSKSLYPTSTYVRTDSSTGVTIISTYRKDTYEMKSIQQNVGGRLDVLYQVGMLKGFRHYALGGLQGSIYRTNEKVSGIQTHVLIGYGIAHFFGHRLEGWIEPNFRYSLNTYADPMRYLRIQPYYFGVSAGVQLHLK</sequence>
<protein>
    <recommendedName>
        <fullName evidence="4">Outer membrane protein beta-barrel domain-containing protein</fullName>
    </recommendedName>
</protein>
<gene>
    <name evidence="2" type="ORF">QNI22_06805</name>
</gene>
<dbReference type="Proteomes" id="UP001232063">
    <property type="component" value="Unassembled WGS sequence"/>
</dbReference>
<name>A0AAE3QZI0_9BACT</name>
<dbReference type="RefSeq" id="WP_314509879.1">
    <property type="nucleotide sequence ID" value="NZ_JASJOU010000002.1"/>
</dbReference>
<dbReference type="AlphaFoldDB" id="A0AAE3QZI0"/>
<evidence type="ECO:0000256" key="1">
    <source>
        <dbReference type="SAM" id="MobiDB-lite"/>
    </source>
</evidence>
<dbReference type="EMBL" id="JASJOU010000002">
    <property type="protein sequence ID" value="MDJ1500345.1"/>
    <property type="molecule type" value="Genomic_DNA"/>
</dbReference>
<reference evidence="2" key="1">
    <citation type="submission" date="2023-05" db="EMBL/GenBank/DDBJ databases">
        <authorList>
            <person name="Zhang X."/>
        </authorList>
    </citation>
    <scope>NUCLEOTIDE SEQUENCE</scope>
    <source>
        <strain evidence="2">BD1B2-1</strain>
    </source>
</reference>
<comment type="caution">
    <text evidence="2">The sequence shown here is derived from an EMBL/GenBank/DDBJ whole genome shotgun (WGS) entry which is preliminary data.</text>
</comment>
<proteinExistence type="predicted"/>
<feature type="region of interest" description="Disordered" evidence="1">
    <location>
        <begin position="185"/>
        <end position="212"/>
    </location>
</feature>
<evidence type="ECO:0000313" key="3">
    <source>
        <dbReference type="Proteomes" id="UP001232063"/>
    </source>
</evidence>
<organism evidence="2 3">
    <name type="scientific">Xanthocytophaga agilis</name>
    <dbReference type="NCBI Taxonomy" id="3048010"/>
    <lineage>
        <taxon>Bacteria</taxon>
        <taxon>Pseudomonadati</taxon>
        <taxon>Bacteroidota</taxon>
        <taxon>Cytophagia</taxon>
        <taxon>Cytophagales</taxon>
        <taxon>Rhodocytophagaceae</taxon>
        <taxon>Xanthocytophaga</taxon>
    </lineage>
</organism>
<evidence type="ECO:0008006" key="4">
    <source>
        <dbReference type="Google" id="ProtNLM"/>
    </source>
</evidence>
<feature type="compositionally biased region" description="Polar residues" evidence="1">
    <location>
        <begin position="185"/>
        <end position="203"/>
    </location>
</feature>
<accession>A0AAE3QZI0</accession>